<dbReference type="RefSeq" id="WP_155342484.1">
    <property type="nucleotide sequence ID" value="NZ_BAAAHM010000001.1"/>
</dbReference>
<accession>A0A5M3X6H9</accession>
<dbReference type="AlphaFoldDB" id="A0A5M3X6H9"/>
<dbReference type="Proteomes" id="UP000377595">
    <property type="component" value="Unassembled WGS sequence"/>
</dbReference>
<reference evidence="1 2" key="1">
    <citation type="submission" date="2019-10" db="EMBL/GenBank/DDBJ databases">
        <title>Whole genome shotgun sequence of Acrocarpospora pleiomorpha NBRC 16267.</title>
        <authorList>
            <person name="Ichikawa N."/>
            <person name="Kimura A."/>
            <person name="Kitahashi Y."/>
            <person name="Komaki H."/>
            <person name="Oguchi A."/>
        </authorList>
    </citation>
    <scope>NUCLEOTIDE SEQUENCE [LARGE SCALE GENOMIC DNA]</scope>
    <source>
        <strain evidence="1 2">NBRC 16267</strain>
    </source>
</reference>
<dbReference type="PANTHER" id="PTHR48100:SF58">
    <property type="entry name" value="PE-PGRS FAMILY PROTEIN PE_PGRS11"/>
    <property type="match status" value="1"/>
</dbReference>
<proteinExistence type="predicted"/>
<dbReference type="SUPFAM" id="SSF53254">
    <property type="entry name" value="Phosphoglycerate mutase-like"/>
    <property type="match status" value="1"/>
</dbReference>
<dbReference type="EMBL" id="BLAF01000004">
    <property type="protein sequence ID" value="GES17295.1"/>
    <property type="molecule type" value="Genomic_DNA"/>
</dbReference>
<keyword evidence="2" id="KW-1185">Reference proteome</keyword>
<sequence>MRLILARHGEIPTNVARTLDTSPPGPGLNSVGLAQARRLSRDLRPEDIQQVSSSAMTRACQTASIVADARGLSVVVRDGLHEISAGSLDLRSDEEAILAYREVTFAWATGDLGVVMPGSGTGHRVLARFDAAVELICWDGVDTALVVSHGAMIRTWVAARAIGGGFIRERTLPNTAYVILDGSMDGGWRMLAWDGLTTAD</sequence>
<dbReference type="GO" id="GO:0016853">
    <property type="term" value="F:isomerase activity"/>
    <property type="evidence" value="ECO:0007669"/>
    <property type="project" value="UniProtKB-KW"/>
</dbReference>
<dbReference type="PANTHER" id="PTHR48100">
    <property type="entry name" value="BROAD-SPECIFICITY PHOSPHATASE YOR283W-RELATED"/>
    <property type="match status" value="1"/>
</dbReference>
<evidence type="ECO:0000313" key="1">
    <source>
        <dbReference type="EMBL" id="GES17295.1"/>
    </source>
</evidence>
<keyword evidence="1" id="KW-0413">Isomerase</keyword>
<dbReference type="GO" id="GO:0005737">
    <property type="term" value="C:cytoplasm"/>
    <property type="evidence" value="ECO:0007669"/>
    <property type="project" value="TreeGrafter"/>
</dbReference>
<gene>
    <name evidence="1" type="ORF">Aple_001900</name>
</gene>
<comment type="caution">
    <text evidence="1">The sequence shown here is derived from an EMBL/GenBank/DDBJ whole genome shotgun (WGS) entry which is preliminary data.</text>
</comment>
<protein>
    <submittedName>
        <fullName evidence="1">Isomerase</fullName>
    </submittedName>
</protein>
<evidence type="ECO:0000313" key="2">
    <source>
        <dbReference type="Proteomes" id="UP000377595"/>
    </source>
</evidence>
<dbReference type="InterPro" id="IPR029033">
    <property type="entry name" value="His_PPase_superfam"/>
</dbReference>
<organism evidence="1 2">
    <name type="scientific">Acrocarpospora pleiomorpha</name>
    <dbReference type="NCBI Taxonomy" id="90975"/>
    <lineage>
        <taxon>Bacteria</taxon>
        <taxon>Bacillati</taxon>
        <taxon>Actinomycetota</taxon>
        <taxon>Actinomycetes</taxon>
        <taxon>Streptosporangiales</taxon>
        <taxon>Streptosporangiaceae</taxon>
        <taxon>Acrocarpospora</taxon>
    </lineage>
</organism>
<dbReference type="Gene3D" id="3.40.50.1240">
    <property type="entry name" value="Phosphoglycerate mutase-like"/>
    <property type="match status" value="1"/>
</dbReference>
<name>A0A5M3X6H9_9ACTN</name>
<dbReference type="GO" id="GO:0016791">
    <property type="term" value="F:phosphatase activity"/>
    <property type="evidence" value="ECO:0007669"/>
    <property type="project" value="TreeGrafter"/>
</dbReference>
<dbReference type="OrthoDB" id="9783269at2"/>
<dbReference type="InterPro" id="IPR050275">
    <property type="entry name" value="PGM_Phosphatase"/>
</dbReference>
<dbReference type="SMART" id="SM00855">
    <property type="entry name" value="PGAM"/>
    <property type="match status" value="1"/>
</dbReference>
<dbReference type="CDD" id="cd07067">
    <property type="entry name" value="HP_PGM_like"/>
    <property type="match status" value="1"/>
</dbReference>
<dbReference type="InterPro" id="IPR013078">
    <property type="entry name" value="His_Pase_superF_clade-1"/>
</dbReference>
<dbReference type="Pfam" id="PF00300">
    <property type="entry name" value="His_Phos_1"/>
    <property type="match status" value="1"/>
</dbReference>